<evidence type="ECO:0000256" key="1">
    <source>
        <dbReference type="SAM" id="MobiDB-lite"/>
    </source>
</evidence>
<protein>
    <submittedName>
        <fullName evidence="2">Uncharacterized protein</fullName>
    </submittedName>
</protein>
<reference evidence="2 3" key="1">
    <citation type="journal article" date="2015" name="Genome Announc.">
        <title>Draft Genome Sequence of the Thermophile Thermus filiformis ATCC 43280, Producer of Carotenoid-(Di)glucoside-Branched Fatty Acid (Di)esters and Source of Hyperthermostable Enzymes of Biotechnological Interest.</title>
        <authorList>
            <person name="Mandelli F."/>
            <person name="Oliveira Ramires B."/>
            <person name="Couger M.B."/>
            <person name="Paixao D.A."/>
            <person name="Camilo C.M."/>
            <person name="Polikarpov I."/>
            <person name="Prade R."/>
            <person name="Riano-Pachon D.M."/>
            <person name="Squina F.M."/>
        </authorList>
    </citation>
    <scope>NUCLEOTIDE SEQUENCE [LARGE SCALE GENOMIC DNA]</scope>
    <source>
        <strain evidence="2 3">ATCC 43280</strain>
    </source>
</reference>
<name>A0A0D6XAR7_THEFI</name>
<dbReference type="STRING" id="276.THFILI_11870"/>
<comment type="caution">
    <text evidence="2">The sequence shown here is derived from an EMBL/GenBank/DDBJ whole genome shotgun (WGS) entry which is preliminary data.</text>
</comment>
<feature type="compositionally biased region" description="Basic and acidic residues" evidence="1">
    <location>
        <begin position="68"/>
        <end position="81"/>
    </location>
</feature>
<dbReference type="AlphaFoldDB" id="A0A0D6XAR7"/>
<accession>A0A0D6XAR7</accession>
<organism evidence="2 3">
    <name type="scientific">Thermus filiformis</name>
    <dbReference type="NCBI Taxonomy" id="276"/>
    <lineage>
        <taxon>Bacteria</taxon>
        <taxon>Thermotogati</taxon>
        <taxon>Deinococcota</taxon>
        <taxon>Deinococci</taxon>
        <taxon>Thermales</taxon>
        <taxon>Thermaceae</taxon>
        <taxon>Thermus</taxon>
    </lineage>
</organism>
<proteinExistence type="predicted"/>
<keyword evidence="3" id="KW-1185">Reference proteome</keyword>
<evidence type="ECO:0000313" key="3">
    <source>
        <dbReference type="Proteomes" id="UP000030364"/>
    </source>
</evidence>
<feature type="region of interest" description="Disordered" evidence="1">
    <location>
        <begin position="40"/>
        <end position="81"/>
    </location>
</feature>
<feature type="compositionally biased region" description="Basic residues" evidence="1">
    <location>
        <begin position="49"/>
        <end position="58"/>
    </location>
</feature>
<dbReference type="Proteomes" id="UP000030364">
    <property type="component" value="Unassembled WGS sequence"/>
</dbReference>
<sequence length="81" mass="9506">MPRTKGRPRTQASLVATDQKVASLLGEDWEAWRRQAEEVALEPPERPRPRFRPWRGKGKGIPLDDLLQDLRRPGERHKEER</sequence>
<evidence type="ECO:0000313" key="2">
    <source>
        <dbReference type="EMBL" id="KIX84446.1"/>
    </source>
</evidence>
<gene>
    <name evidence="2" type="ORF">THFILI_11870</name>
</gene>
<dbReference type="EMBL" id="JPSL02000040">
    <property type="protein sequence ID" value="KIX84446.1"/>
    <property type="molecule type" value="Genomic_DNA"/>
</dbReference>